<dbReference type="AlphaFoldDB" id="A0A0A1WDF8"/>
<reference evidence="1 2" key="1">
    <citation type="submission" date="2014-11" db="EMBL/GenBank/DDBJ databases">
        <title>Whole genome shotgun sequence of Sphingomonas parapaucimobilis NBRC 15100.</title>
        <authorList>
            <person name="Katano-Makiyama Y."/>
            <person name="Hosoyama A."/>
            <person name="Hashimoto M."/>
            <person name="Hosoyama Y."/>
            <person name="Noguchi M."/>
            <person name="Numata M."/>
            <person name="Tsuchikane K."/>
            <person name="Hirakata S."/>
            <person name="Uohara A."/>
            <person name="Shimodaira J."/>
            <person name="Ohji S."/>
            <person name="Ichikawa N."/>
            <person name="Kimura A."/>
            <person name="Yamazoe A."/>
            <person name="Fujita N."/>
        </authorList>
    </citation>
    <scope>NUCLEOTIDE SEQUENCE [LARGE SCALE GENOMIC DNA]</scope>
    <source>
        <strain evidence="1 2">NBRC 15100</strain>
    </source>
</reference>
<dbReference type="Proteomes" id="UP000032305">
    <property type="component" value="Unassembled WGS sequence"/>
</dbReference>
<gene>
    <name evidence="1" type="ORF">SP5_109_00020</name>
</gene>
<accession>A0A0A1WDF8</accession>
<proteinExistence type="predicted"/>
<protein>
    <submittedName>
        <fullName evidence="1">Uncharacterized protein</fullName>
    </submittedName>
</protein>
<dbReference type="eggNOG" id="ENOG5031CWP">
    <property type="taxonomic scope" value="Bacteria"/>
</dbReference>
<name>A0A0A1WDF8_9SPHN</name>
<organism evidence="1 2">
    <name type="scientific">Sphingomonas parapaucimobilis NBRC 15100</name>
    <dbReference type="NCBI Taxonomy" id="1219049"/>
    <lineage>
        <taxon>Bacteria</taxon>
        <taxon>Pseudomonadati</taxon>
        <taxon>Pseudomonadota</taxon>
        <taxon>Alphaproteobacteria</taxon>
        <taxon>Sphingomonadales</taxon>
        <taxon>Sphingomonadaceae</taxon>
        <taxon>Sphingomonas</taxon>
    </lineage>
</organism>
<evidence type="ECO:0000313" key="1">
    <source>
        <dbReference type="EMBL" id="GAM02969.1"/>
    </source>
</evidence>
<dbReference type="EMBL" id="BBPI01000109">
    <property type="protein sequence ID" value="GAM02969.1"/>
    <property type="molecule type" value="Genomic_DNA"/>
</dbReference>
<keyword evidence="2" id="KW-1185">Reference proteome</keyword>
<sequence>MPHDGPRRISPYMDPKVVETLAIAEQFMHNARFAGNPRQAIADGFSSIDALFSAVLLEAGIAPPRNHKKKLDAVRIHAPSIFETRSEQVGSGWSYMGGIEWAIVEQFYREWLESRYERFDMTAGEVRGRIAVALSANYFVTRWLTDKNGTDWFELHEQVARQAYGYSQSATSDALSAAHDALFSEAERLGERVGRKLAIKMSSTTNFCDADMVAGDALTRSIIEEDRKIARLASRVYVDFCKLMDRIRTQRAERLMQENPEFDYGAAFDAATDFMFSMKARYHGERLSDTGQMISNLMTHSISRAIDEREQRETNAKD</sequence>
<comment type="caution">
    <text evidence="1">The sequence shown here is derived from an EMBL/GenBank/DDBJ whole genome shotgun (WGS) entry which is preliminary data.</text>
</comment>
<evidence type="ECO:0000313" key="2">
    <source>
        <dbReference type="Proteomes" id="UP000032305"/>
    </source>
</evidence>